<dbReference type="InterPro" id="IPR010181">
    <property type="entry name" value="CGCAxxGCC_motif"/>
</dbReference>
<comment type="caution">
    <text evidence="1">The sequence shown here is derived from an EMBL/GenBank/DDBJ whole genome shotgun (WGS) entry which is preliminary data.</text>
</comment>
<evidence type="ECO:0000313" key="1">
    <source>
        <dbReference type="EMBL" id="GAI34402.1"/>
    </source>
</evidence>
<evidence type="ECO:0008006" key="2">
    <source>
        <dbReference type="Google" id="ProtNLM"/>
    </source>
</evidence>
<proteinExistence type="predicted"/>
<dbReference type="EMBL" id="BARV01025855">
    <property type="protein sequence ID" value="GAI34402.1"/>
    <property type="molecule type" value="Genomic_DNA"/>
</dbReference>
<reference evidence="1" key="1">
    <citation type="journal article" date="2014" name="Front. Microbiol.">
        <title>High frequency of phylogenetically diverse reductive dehalogenase-homologous genes in deep subseafloor sedimentary metagenomes.</title>
        <authorList>
            <person name="Kawai M."/>
            <person name="Futagami T."/>
            <person name="Toyoda A."/>
            <person name="Takaki Y."/>
            <person name="Nishi S."/>
            <person name="Hori S."/>
            <person name="Arai W."/>
            <person name="Tsubouchi T."/>
            <person name="Morono Y."/>
            <person name="Uchiyama I."/>
            <person name="Ito T."/>
            <person name="Fujiyama A."/>
            <person name="Inagaki F."/>
            <person name="Takami H."/>
        </authorList>
    </citation>
    <scope>NUCLEOTIDE SEQUENCE</scope>
    <source>
        <strain evidence="1">Expedition CK06-06</strain>
    </source>
</reference>
<accession>X1MRW8</accession>
<organism evidence="1">
    <name type="scientific">marine sediment metagenome</name>
    <dbReference type="NCBI Taxonomy" id="412755"/>
    <lineage>
        <taxon>unclassified sequences</taxon>
        <taxon>metagenomes</taxon>
        <taxon>ecological metagenomes</taxon>
    </lineage>
</organism>
<gene>
    <name evidence="1" type="ORF">S06H3_41882</name>
</gene>
<protein>
    <recommendedName>
        <fullName evidence="2">C_GCAxxG_C_C family protein</fullName>
    </recommendedName>
</protein>
<dbReference type="AlphaFoldDB" id="X1MRW8"/>
<dbReference type="Pfam" id="PF09719">
    <property type="entry name" value="C_GCAxxG_C_C"/>
    <property type="match status" value="1"/>
</dbReference>
<feature type="non-terminal residue" evidence="1">
    <location>
        <position position="118"/>
    </location>
</feature>
<sequence>MRKTRELGIKYVKTYVGCAQSTFAAVVDALRSEGVNLVTPEVEEEIHKGLVGLSGGVGNLSVGNCGALTAASLAISLASNIGRMKNKQDKENRWISYFNVAEGVAKKFMRKYGGLTCR</sequence>
<name>X1MRW8_9ZZZZ</name>